<organism evidence="1 2">
    <name type="scientific">Bacteroides fluxus YIT 12057</name>
    <dbReference type="NCBI Taxonomy" id="763034"/>
    <lineage>
        <taxon>Bacteria</taxon>
        <taxon>Pseudomonadati</taxon>
        <taxon>Bacteroidota</taxon>
        <taxon>Bacteroidia</taxon>
        <taxon>Bacteroidales</taxon>
        <taxon>Bacteroidaceae</taxon>
        <taxon>Bacteroides</taxon>
    </lineage>
</organism>
<evidence type="ECO:0000313" key="2">
    <source>
        <dbReference type="Proteomes" id="UP000003416"/>
    </source>
</evidence>
<accession>F3PUB8</accession>
<name>F3PUB8_9BACE</name>
<dbReference type="HOGENOM" id="CLU_3161349_0_0_10"/>
<reference evidence="1 2" key="1">
    <citation type="submission" date="2011-02" db="EMBL/GenBank/DDBJ databases">
        <authorList>
            <person name="Weinstock G."/>
            <person name="Sodergren E."/>
            <person name="Clifton S."/>
            <person name="Fulton L."/>
            <person name="Fulton B."/>
            <person name="Courtney L."/>
            <person name="Fronick C."/>
            <person name="Harrison M."/>
            <person name="Strong C."/>
            <person name="Farmer C."/>
            <person name="Delahaunty K."/>
            <person name="Markovic C."/>
            <person name="Hall O."/>
            <person name="Minx P."/>
            <person name="Tomlinson C."/>
            <person name="Mitreva M."/>
            <person name="Hou S."/>
            <person name="Chen J."/>
            <person name="Wollam A."/>
            <person name="Pepin K.H."/>
            <person name="Johnson M."/>
            <person name="Bhonagiri V."/>
            <person name="Zhang X."/>
            <person name="Suruliraj S."/>
            <person name="Warren W."/>
            <person name="Chinwalla A."/>
            <person name="Mardis E.R."/>
            <person name="Wilson R.K."/>
        </authorList>
    </citation>
    <scope>NUCLEOTIDE SEQUENCE [LARGE SCALE GENOMIC DNA]</scope>
    <source>
        <strain evidence="1 2">YIT 12057</strain>
    </source>
</reference>
<comment type="caution">
    <text evidence="1">The sequence shown here is derived from an EMBL/GenBank/DDBJ whole genome shotgun (WGS) entry which is preliminary data.</text>
</comment>
<protein>
    <submittedName>
        <fullName evidence="1">Conserved domain protein</fullName>
    </submittedName>
</protein>
<dbReference type="Proteomes" id="UP000003416">
    <property type="component" value="Unassembled WGS sequence"/>
</dbReference>
<gene>
    <name evidence="1" type="ORF">HMPREF9446_02341</name>
</gene>
<dbReference type="AlphaFoldDB" id="F3PUB8"/>
<feature type="non-terminal residue" evidence="1">
    <location>
        <position position="1"/>
    </location>
</feature>
<keyword evidence="2" id="KW-1185">Reference proteome</keyword>
<evidence type="ECO:0000313" key="1">
    <source>
        <dbReference type="EMBL" id="EGF56334.1"/>
    </source>
</evidence>
<dbReference type="EMBL" id="AFBN01000042">
    <property type="protein sequence ID" value="EGF56334.1"/>
    <property type="molecule type" value="Genomic_DNA"/>
</dbReference>
<sequence>ITIPEHSLNKVNFLNESRAIPFVFRFRKIQYVYVSRACRKIVEIIIN</sequence>
<proteinExistence type="predicted"/>